<name>M1WUD2_PSEP2</name>
<feature type="region of interest" description="Disordered" evidence="5">
    <location>
        <begin position="42"/>
        <end position="172"/>
    </location>
</feature>
<feature type="domain" description="Zinc finger/thioredoxin putative" evidence="8">
    <location>
        <begin position="1"/>
        <end position="35"/>
    </location>
</feature>
<feature type="compositionally biased region" description="Acidic residues" evidence="5">
    <location>
        <begin position="42"/>
        <end position="52"/>
    </location>
</feature>
<keyword evidence="3 6" id="KW-1133">Transmembrane helix</keyword>
<evidence type="ECO:0008006" key="11">
    <source>
        <dbReference type="Google" id="ProtNLM"/>
    </source>
</evidence>
<dbReference type="Proteomes" id="UP000011724">
    <property type="component" value="Chromosome"/>
</dbReference>
<evidence type="ECO:0000256" key="3">
    <source>
        <dbReference type="ARBA" id="ARBA00022989"/>
    </source>
</evidence>
<dbReference type="eggNOG" id="COG2881">
    <property type="taxonomic scope" value="Bacteria"/>
</dbReference>
<dbReference type="RefSeq" id="WP_015416624.1">
    <property type="nucleotide sequence ID" value="NC_020409.1"/>
</dbReference>
<protein>
    <recommendedName>
        <fullName evidence="11">MJ0042 family finger-like protein</fullName>
    </recommendedName>
</protein>
<evidence type="ECO:0000256" key="6">
    <source>
        <dbReference type="SAM" id="Phobius"/>
    </source>
</evidence>
<feature type="compositionally biased region" description="Polar residues" evidence="5">
    <location>
        <begin position="73"/>
        <end position="82"/>
    </location>
</feature>
<dbReference type="STRING" id="1322246.BN4_20520"/>
<feature type="compositionally biased region" description="Polar residues" evidence="5">
    <location>
        <begin position="53"/>
        <end position="64"/>
    </location>
</feature>
<proteinExistence type="predicted"/>
<dbReference type="HOGENOM" id="CLU_043379_0_0_7"/>
<dbReference type="Pfam" id="PF13717">
    <property type="entry name" value="Zn_ribbon_4"/>
    <property type="match status" value="1"/>
</dbReference>
<keyword evidence="2 6" id="KW-0812">Transmembrane</keyword>
<gene>
    <name evidence="9" type="ordered locus">BN4_20520</name>
</gene>
<reference evidence="10" key="2">
    <citation type="journal article" date="2013" name="Stand. Genomic Sci.">
        <title>Complete genome sequence of Desulfocapsa sulfexigens, a marine deltaproteobacterium specialized in disproportionating inorganic sulfur compounds.</title>
        <authorList>
            <person name="Finster K.W."/>
            <person name="Kjeldsen K.U."/>
            <person name="Kube M."/>
            <person name="Reinhardt R."/>
            <person name="Mussmann M."/>
            <person name="Amann R."/>
            <person name="Schreiber L."/>
        </authorList>
    </citation>
    <scope>NUCLEOTIDE SEQUENCE [LARGE SCALE GENOMIC DNA]</scope>
    <source>
        <strain evidence="10">DSM 10523 / SB164P1</strain>
    </source>
</reference>
<evidence type="ECO:0000256" key="5">
    <source>
        <dbReference type="SAM" id="MobiDB-lite"/>
    </source>
</evidence>
<comment type="subcellular location">
    <subcellularLocation>
        <location evidence="1">Membrane</location>
        <topology evidence="1">Multi-pass membrane protein</topology>
    </subcellularLocation>
</comment>
<accession>M1WUD2</accession>
<feature type="transmembrane region" description="Helical" evidence="6">
    <location>
        <begin position="260"/>
        <end position="287"/>
    </location>
</feature>
<feature type="transmembrane region" description="Helical" evidence="6">
    <location>
        <begin position="355"/>
        <end position="373"/>
    </location>
</feature>
<evidence type="ECO:0000256" key="1">
    <source>
        <dbReference type="ARBA" id="ARBA00004141"/>
    </source>
</evidence>
<dbReference type="AlphaFoldDB" id="M1WUD2"/>
<organism evidence="9 10">
    <name type="scientific">Pseudodesulfovibrio piezophilus (strain DSM 21447 / JCM 15486 / C1TLV30)</name>
    <name type="common">Desulfovibrio piezophilus</name>
    <dbReference type="NCBI Taxonomy" id="1322246"/>
    <lineage>
        <taxon>Bacteria</taxon>
        <taxon>Pseudomonadati</taxon>
        <taxon>Thermodesulfobacteriota</taxon>
        <taxon>Desulfovibrionia</taxon>
        <taxon>Desulfovibrionales</taxon>
        <taxon>Desulfovibrionaceae</taxon>
    </lineage>
</organism>
<dbReference type="InterPro" id="IPR011723">
    <property type="entry name" value="Znf/thioredoxin_put"/>
</dbReference>
<keyword evidence="10" id="KW-1185">Reference proteome</keyword>
<sequence length="380" mass="42427">MEIICPECQFGREVDETKIPARSAMATCPKCRTKFQFRDIPEDDFVIEEQEETSTLPTTPPAQTTHEEIPSDQAETVSPTPKNSDKKRKMEEESDLPSLTAPGEKTEEGLWEKLDSMRPPETSREQNHTEEPREKSYQQKNQEPVPGWTGEFNEDFPDPMQESLKSEEEEHNSILVPPPFEQLDRYGFFPGLFLTIKLILTSPKLFFSVMPVGGGLSKPLAFAILLPMIQELFQFLWGLGGLSPLTGNNNSLTNEVSSTAMLTILLLMPAVVTAGQFLMAGLYHLLLKLTQEDRQGFEGTFRVLAYSNTPVILGLFPMPTMNIQLGWMCITVILRLALTVVGLKQVHSSSYSKIIPITLIPILLAMIAGFYSANSSGLLI</sequence>
<evidence type="ECO:0000256" key="4">
    <source>
        <dbReference type="ARBA" id="ARBA00023136"/>
    </source>
</evidence>
<evidence type="ECO:0000313" key="10">
    <source>
        <dbReference type="Proteomes" id="UP000011724"/>
    </source>
</evidence>
<feature type="compositionally biased region" description="Basic and acidic residues" evidence="5">
    <location>
        <begin position="104"/>
        <end position="137"/>
    </location>
</feature>
<evidence type="ECO:0000259" key="7">
    <source>
        <dbReference type="Pfam" id="PF04893"/>
    </source>
</evidence>
<evidence type="ECO:0000259" key="8">
    <source>
        <dbReference type="Pfam" id="PF13717"/>
    </source>
</evidence>
<evidence type="ECO:0000313" key="9">
    <source>
        <dbReference type="EMBL" id="CCH50582.1"/>
    </source>
</evidence>
<evidence type="ECO:0000256" key="2">
    <source>
        <dbReference type="ARBA" id="ARBA00022692"/>
    </source>
</evidence>
<dbReference type="EMBL" id="FO203427">
    <property type="protein sequence ID" value="CCH50582.1"/>
    <property type="molecule type" value="Genomic_DNA"/>
</dbReference>
<dbReference type="InterPro" id="IPR006977">
    <property type="entry name" value="Yip1_dom"/>
</dbReference>
<keyword evidence="4 6" id="KW-0472">Membrane</keyword>
<dbReference type="Pfam" id="PF04893">
    <property type="entry name" value="Yip1"/>
    <property type="match status" value="1"/>
</dbReference>
<dbReference type="PATRIC" id="fig|879567.3.peg.3622"/>
<reference evidence="9 10" key="1">
    <citation type="journal article" date="2013" name="PLoS ONE">
        <title>The first genomic and proteomic characterization of a deep-sea sulfate reducer: insights into the piezophilic lifestyle of Desulfovibrio piezophilus.</title>
        <authorList>
            <person name="Pradel N."/>
            <person name="Ji B."/>
            <person name="Gimenez G."/>
            <person name="Talla E."/>
            <person name="Lenoble P."/>
            <person name="Garel M."/>
            <person name="Tamburini C."/>
            <person name="Fourquet P."/>
            <person name="Lebrun R."/>
            <person name="Bertin P."/>
            <person name="Denis Y."/>
            <person name="Pophillat M."/>
            <person name="Barbe V."/>
            <person name="Ollivier B."/>
            <person name="Dolla A."/>
        </authorList>
    </citation>
    <scope>NUCLEOTIDE SEQUENCE [LARGE SCALE GENOMIC DNA]</scope>
    <source>
        <strain evidence="10">DSM 10523 / SB164P1</strain>
    </source>
</reference>
<feature type="domain" description="Yip1" evidence="7">
    <location>
        <begin position="199"/>
        <end position="371"/>
    </location>
</feature>
<dbReference type="GO" id="GO:0016020">
    <property type="term" value="C:membrane"/>
    <property type="evidence" value="ECO:0007669"/>
    <property type="project" value="UniProtKB-SubCell"/>
</dbReference>
<dbReference type="KEGG" id="dpi:BN4_20520"/>